<keyword evidence="2" id="KW-1185">Reference proteome</keyword>
<dbReference type="InterPro" id="IPR025431">
    <property type="entry name" value="YhdB-like"/>
</dbReference>
<dbReference type="AlphaFoldDB" id="A0A1W5ZY34"/>
<accession>A0A1W5ZY34</accession>
<proteinExistence type="predicted"/>
<dbReference type="EMBL" id="CP020772">
    <property type="protein sequence ID" value="ARI78170.1"/>
    <property type="molecule type" value="Genomic_DNA"/>
</dbReference>
<evidence type="ECO:0000313" key="2">
    <source>
        <dbReference type="Proteomes" id="UP000192527"/>
    </source>
</evidence>
<evidence type="ECO:0000313" key="1">
    <source>
        <dbReference type="EMBL" id="ARI78170.1"/>
    </source>
</evidence>
<gene>
    <name evidence="1" type="ORF">HM131_15510</name>
</gene>
<sequence length="79" mass="9542">MNHHDYDKALHFMIWGQWDDLLVLMVRTRDHFLSKKIETFLHACYYPGTESEMLESHENLLNYLDHAQATTHPPTFYIY</sequence>
<dbReference type="STRING" id="402384.HM131_15510"/>
<dbReference type="Proteomes" id="UP000192527">
    <property type="component" value="Chromosome"/>
</dbReference>
<name>A0A1W5ZY34_9BACI</name>
<organism evidence="1 2">
    <name type="scientific">Halobacillus mangrovi</name>
    <dbReference type="NCBI Taxonomy" id="402384"/>
    <lineage>
        <taxon>Bacteria</taxon>
        <taxon>Bacillati</taxon>
        <taxon>Bacillota</taxon>
        <taxon>Bacilli</taxon>
        <taxon>Bacillales</taxon>
        <taxon>Bacillaceae</taxon>
        <taxon>Halobacillus</taxon>
    </lineage>
</organism>
<dbReference type="OrthoDB" id="2691588at2"/>
<reference evidence="1 2" key="1">
    <citation type="submission" date="2017-04" db="EMBL/GenBank/DDBJ databases">
        <title>The whole genome sequencing and assembly of Halobacillus mangrovi strain.</title>
        <authorList>
            <person name="Lee S.-J."/>
            <person name="Park M.-K."/>
            <person name="Kim J.-Y."/>
            <person name="Lee Y.-J."/>
            <person name="Yi H."/>
            <person name="Bahn Y.-S."/>
            <person name="Kim J.F."/>
            <person name="Lee D.-W."/>
        </authorList>
    </citation>
    <scope>NUCLEOTIDE SEQUENCE [LARGE SCALE GENOMIC DNA]</scope>
    <source>
        <strain evidence="1 2">KTB 131</strain>
    </source>
</reference>
<protein>
    <recommendedName>
        <fullName evidence="3">YhdB-like protein</fullName>
    </recommendedName>
</protein>
<evidence type="ECO:0008006" key="3">
    <source>
        <dbReference type="Google" id="ProtNLM"/>
    </source>
</evidence>
<dbReference type="Pfam" id="PF14148">
    <property type="entry name" value="YhdB"/>
    <property type="match status" value="1"/>
</dbReference>
<dbReference type="RefSeq" id="WP_085030629.1">
    <property type="nucleotide sequence ID" value="NZ_CP020772.1"/>
</dbReference>
<dbReference type="KEGG" id="hmn:HM131_15510"/>